<comment type="caution">
    <text evidence="8">Lacks conserved residue(s) required for the propagation of feature annotation.</text>
</comment>
<feature type="binding site" evidence="8">
    <location>
        <position position="92"/>
    </location>
    <ligand>
        <name>Mg(2+)</name>
        <dbReference type="ChEBI" id="CHEBI:18420"/>
    </ligand>
</feature>
<comment type="domain">
    <text evidence="8">The N-terminal domain determines nucleotide recognition and specific binding, while the C-terminal domain determines the specific binding to the target protein.</text>
</comment>
<dbReference type="InterPro" id="IPR025877">
    <property type="entry name" value="MobA-like_NTP_Trfase"/>
</dbReference>
<dbReference type="Proteomes" id="UP000008136">
    <property type="component" value="Chromosome"/>
</dbReference>
<dbReference type="EMBL" id="CP002588">
    <property type="protein sequence ID" value="AEA46312.1"/>
    <property type="molecule type" value="Genomic_DNA"/>
</dbReference>
<evidence type="ECO:0000256" key="8">
    <source>
        <dbReference type="HAMAP-Rule" id="MF_00316"/>
    </source>
</evidence>
<keyword evidence="7 8" id="KW-0501">Molybdenum cofactor biosynthesis</keyword>
<dbReference type="RefSeq" id="WP_013682988.1">
    <property type="nucleotide sequence ID" value="NC_015320.1"/>
</dbReference>
<evidence type="ECO:0000256" key="2">
    <source>
        <dbReference type="ARBA" id="ARBA00022679"/>
    </source>
</evidence>
<dbReference type="EC" id="2.7.7.77" evidence="8"/>
<dbReference type="GO" id="GO:0046872">
    <property type="term" value="F:metal ion binding"/>
    <property type="evidence" value="ECO:0007669"/>
    <property type="project" value="UniProtKB-KW"/>
</dbReference>
<dbReference type="GeneID" id="10393371"/>
<dbReference type="GO" id="GO:0006777">
    <property type="term" value="P:Mo-molybdopterin cofactor biosynthetic process"/>
    <property type="evidence" value="ECO:0007669"/>
    <property type="project" value="UniProtKB-KW"/>
</dbReference>
<dbReference type="InterPro" id="IPR029044">
    <property type="entry name" value="Nucleotide-diphossugar_trans"/>
</dbReference>
<sequence>MNVAILAGGKASRLGGIEKGMLDVCGKRVIERLLFTFHDCSTVIVCRDEEQAELYSEFASVTIDHYRNAGPLAGIHAALKHFRARILVVAADMPFVKRAVAEAIYDAGEKSGADAVIPAWSDGKTEPLLACYSFSAVEEIEKSLSSGERKIMVPVQRLERVIFYPVEKLKSLDERLVSFLNINTPEDLRRAEELCSSIDLDGE</sequence>
<dbReference type="InterPro" id="IPR013482">
    <property type="entry name" value="Molybde_CF_guanTrfase"/>
</dbReference>
<feature type="binding site" evidence="8">
    <location>
        <position position="92"/>
    </location>
    <ligand>
        <name>GTP</name>
        <dbReference type="ChEBI" id="CHEBI:37565"/>
    </ligand>
</feature>
<dbReference type="OrthoDB" id="28434at2157"/>
<dbReference type="AlphaFoldDB" id="F2KP04"/>
<keyword evidence="1 8" id="KW-0963">Cytoplasm</keyword>
<dbReference type="SUPFAM" id="SSF53448">
    <property type="entry name" value="Nucleotide-diphospho-sugar transferases"/>
    <property type="match status" value="1"/>
</dbReference>
<feature type="binding site" evidence="8">
    <location>
        <position position="64"/>
    </location>
    <ligand>
        <name>GTP</name>
        <dbReference type="ChEBI" id="CHEBI:37565"/>
    </ligand>
</feature>
<keyword evidence="6 8" id="KW-0342">GTP-binding</keyword>
<accession>F2KP04</accession>
<evidence type="ECO:0000256" key="5">
    <source>
        <dbReference type="ARBA" id="ARBA00022842"/>
    </source>
</evidence>
<keyword evidence="5 8" id="KW-0460">Magnesium</keyword>
<comment type="similarity">
    <text evidence="8">Belongs to the MobA family.</text>
</comment>
<feature type="binding site" evidence="8">
    <location>
        <begin position="6"/>
        <end position="8"/>
    </location>
    <ligand>
        <name>GTP</name>
        <dbReference type="ChEBI" id="CHEBI:37565"/>
    </ligand>
</feature>
<dbReference type="GO" id="GO:0005525">
    <property type="term" value="F:GTP binding"/>
    <property type="evidence" value="ECO:0007669"/>
    <property type="project" value="UniProtKB-UniRule"/>
</dbReference>
<evidence type="ECO:0000256" key="7">
    <source>
        <dbReference type="ARBA" id="ARBA00023150"/>
    </source>
</evidence>
<feature type="binding site" evidence="8">
    <location>
        <position position="19"/>
    </location>
    <ligand>
        <name>GTP</name>
        <dbReference type="ChEBI" id="CHEBI:37565"/>
    </ligand>
</feature>
<evidence type="ECO:0000256" key="6">
    <source>
        <dbReference type="ARBA" id="ARBA00023134"/>
    </source>
</evidence>
<comment type="subcellular location">
    <subcellularLocation>
        <location evidence="8">Cytoplasm</location>
    </subcellularLocation>
</comment>
<evidence type="ECO:0000256" key="4">
    <source>
        <dbReference type="ARBA" id="ARBA00022741"/>
    </source>
</evidence>
<gene>
    <name evidence="8" type="primary">mobA</name>
    <name evidence="10" type="ordered locus">Arcve_0277</name>
</gene>
<organism evidence="10 11">
    <name type="scientific">Archaeoglobus veneficus (strain DSM 11195 / SNP6)</name>
    <dbReference type="NCBI Taxonomy" id="693661"/>
    <lineage>
        <taxon>Archaea</taxon>
        <taxon>Methanobacteriati</taxon>
        <taxon>Methanobacteriota</taxon>
        <taxon>Archaeoglobi</taxon>
        <taxon>Archaeoglobales</taxon>
        <taxon>Archaeoglobaceae</taxon>
        <taxon>Archaeoglobus</taxon>
    </lineage>
</organism>
<evidence type="ECO:0000313" key="10">
    <source>
        <dbReference type="EMBL" id="AEA46312.1"/>
    </source>
</evidence>
<dbReference type="HOGENOM" id="CLU_055597_2_1_2"/>
<feature type="domain" description="MobA-like NTP transferase" evidence="9">
    <location>
        <begin position="4"/>
        <end position="152"/>
    </location>
</feature>
<name>F2KP04_ARCVS</name>
<keyword evidence="11" id="KW-1185">Reference proteome</keyword>
<dbReference type="CDD" id="cd02503">
    <property type="entry name" value="MobA"/>
    <property type="match status" value="1"/>
</dbReference>
<dbReference type="GO" id="GO:0061603">
    <property type="term" value="F:molybdenum cofactor guanylyltransferase activity"/>
    <property type="evidence" value="ECO:0007669"/>
    <property type="project" value="UniProtKB-EC"/>
</dbReference>
<evidence type="ECO:0000259" key="9">
    <source>
        <dbReference type="Pfam" id="PF12804"/>
    </source>
</evidence>
<dbReference type="STRING" id="693661.Arcve_0277"/>
<comment type="catalytic activity">
    <reaction evidence="8">
        <text>Mo-molybdopterin + GTP + H(+) = Mo-molybdopterin guanine dinucleotide + diphosphate</text>
        <dbReference type="Rhea" id="RHEA:34243"/>
        <dbReference type="ChEBI" id="CHEBI:15378"/>
        <dbReference type="ChEBI" id="CHEBI:33019"/>
        <dbReference type="ChEBI" id="CHEBI:37565"/>
        <dbReference type="ChEBI" id="CHEBI:71302"/>
        <dbReference type="ChEBI" id="CHEBI:71310"/>
        <dbReference type="EC" id="2.7.7.77"/>
    </reaction>
</comment>
<keyword evidence="2 8" id="KW-0808">Transferase</keyword>
<dbReference type="KEGG" id="ave:Arcve_0277"/>
<dbReference type="Pfam" id="PF12804">
    <property type="entry name" value="NTP_transf_3"/>
    <property type="match status" value="1"/>
</dbReference>
<evidence type="ECO:0000313" key="11">
    <source>
        <dbReference type="Proteomes" id="UP000008136"/>
    </source>
</evidence>
<dbReference type="HAMAP" id="MF_00316">
    <property type="entry name" value="MobA"/>
    <property type="match status" value="1"/>
</dbReference>
<protein>
    <recommendedName>
        <fullName evidence="8">Probable molybdenum cofactor guanylyltransferase</fullName>
        <shortName evidence="8">MoCo guanylyltransferase</shortName>
        <ecNumber evidence="8">2.7.7.77</ecNumber>
    </recommendedName>
    <alternativeName>
        <fullName evidence="8">GTP:molybdopterin guanylyltransferase</fullName>
    </alternativeName>
    <alternativeName>
        <fullName evidence="8">Mo-MPT guanylyltransferase</fullName>
    </alternativeName>
    <alternativeName>
        <fullName evidence="8">Molybdopterin guanylyltransferase</fullName>
    </alternativeName>
    <alternativeName>
        <fullName evidence="8">Molybdopterin-guanine dinucleotide synthase</fullName>
        <shortName evidence="8">MGD synthase</shortName>
    </alternativeName>
</protein>
<comment type="cofactor">
    <cofactor evidence="8">
        <name>Mg(2+)</name>
        <dbReference type="ChEBI" id="CHEBI:18420"/>
    </cofactor>
</comment>
<comment type="function">
    <text evidence="8">Transfers a GMP moiety from GTP to Mo-molybdopterin (Mo-MPT) cofactor (Moco or molybdenum cofactor) to form Mo-molybdopterin guanine dinucleotide (Mo-MGD) cofactor.</text>
</comment>
<evidence type="ECO:0000256" key="1">
    <source>
        <dbReference type="ARBA" id="ARBA00022490"/>
    </source>
</evidence>
<reference evidence="10 11" key="1">
    <citation type="submission" date="2011-03" db="EMBL/GenBank/DDBJ databases">
        <title>The complete genome of Archaeoglobus veneficus SNP6.</title>
        <authorList>
            <consortium name="US DOE Joint Genome Institute (JGI-PGF)"/>
            <person name="Lucas S."/>
            <person name="Copeland A."/>
            <person name="Lapidus A."/>
            <person name="Bruce D."/>
            <person name="Goodwin L."/>
            <person name="Pitluck S."/>
            <person name="Kyrpides N."/>
            <person name="Mavromatis K."/>
            <person name="Pagani I."/>
            <person name="Ivanova N."/>
            <person name="Mikhailova N."/>
            <person name="Lu M."/>
            <person name="Detter J.C."/>
            <person name="Tapia R."/>
            <person name="Han C."/>
            <person name="Land M."/>
            <person name="Hauser L."/>
            <person name="Markowitz V."/>
            <person name="Cheng J.-F."/>
            <person name="Hugenholtz P."/>
            <person name="Woyke T."/>
            <person name="Wu D."/>
            <person name="Spring S."/>
            <person name="Brambilla E."/>
            <person name="Klenk H.-P."/>
            <person name="Eisen J.A."/>
        </authorList>
    </citation>
    <scope>NUCLEOTIDE SEQUENCE [LARGE SCALE GENOMIC DNA]</scope>
    <source>
        <strain>SNP6</strain>
    </source>
</reference>
<proteinExistence type="inferred from homology"/>
<dbReference type="PANTHER" id="PTHR19136:SF81">
    <property type="entry name" value="MOLYBDENUM COFACTOR GUANYLYLTRANSFERASE"/>
    <property type="match status" value="1"/>
</dbReference>
<keyword evidence="4 8" id="KW-0547">Nucleotide-binding</keyword>
<dbReference type="Gene3D" id="3.90.550.10">
    <property type="entry name" value="Spore Coat Polysaccharide Biosynthesis Protein SpsA, Chain A"/>
    <property type="match status" value="1"/>
</dbReference>
<dbReference type="GO" id="GO:0005737">
    <property type="term" value="C:cytoplasm"/>
    <property type="evidence" value="ECO:0007669"/>
    <property type="project" value="UniProtKB-SubCell"/>
</dbReference>
<dbReference type="PANTHER" id="PTHR19136">
    <property type="entry name" value="MOLYBDENUM COFACTOR GUANYLYLTRANSFERASE"/>
    <property type="match status" value="1"/>
</dbReference>
<keyword evidence="3 8" id="KW-0479">Metal-binding</keyword>
<dbReference type="eggNOG" id="arCOG01872">
    <property type="taxonomic scope" value="Archaea"/>
</dbReference>
<evidence type="ECO:0000256" key="3">
    <source>
        <dbReference type="ARBA" id="ARBA00022723"/>
    </source>
</evidence>